<evidence type="ECO:0000256" key="4">
    <source>
        <dbReference type="ARBA" id="ARBA00022475"/>
    </source>
</evidence>
<keyword evidence="8 9" id="KW-0472">Membrane</keyword>
<comment type="similarity">
    <text evidence="3">Belongs to the CobD/CbiB family.</text>
</comment>
<reference evidence="10" key="1">
    <citation type="submission" date="2018-05" db="EMBL/GenBank/DDBJ databases">
        <authorList>
            <person name="Lanie J.A."/>
            <person name="Ng W.-L."/>
            <person name="Kazmierczak K.M."/>
            <person name="Andrzejewski T.M."/>
            <person name="Davidsen T.M."/>
            <person name="Wayne K.J."/>
            <person name="Tettelin H."/>
            <person name="Glass J.I."/>
            <person name="Rusch D."/>
            <person name="Podicherti R."/>
            <person name="Tsui H.-C.T."/>
            <person name="Winkler M.E."/>
        </authorList>
    </citation>
    <scope>NUCLEOTIDE SEQUENCE</scope>
</reference>
<name>A0A381QF77_9ZZZZ</name>
<dbReference type="InterPro" id="IPR004485">
    <property type="entry name" value="Cobalamin_biosynth_CobD/CbiB"/>
</dbReference>
<evidence type="ECO:0000256" key="6">
    <source>
        <dbReference type="ARBA" id="ARBA00022692"/>
    </source>
</evidence>
<keyword evidence="7 9" id="KW-1133">Transmembrane helix</keyword>
<keyword evidence="6 9" id="KW-0812">Transmembrane</keyword>
<organism evidence="10">
    <name type="scientific">marine metagenome</name>
    <dbReference type="NCBI Taxonomy" id="408172"/>
    <lineage>
        <taxon>unclassified sequences</taxon>
        <taxon>metagenomes</taxon>
        <taxon>ecological metagenomes</taxon>
    </lineage>
</organism>
<sequence>MGRQISFVEKWSPKKGIASLLTGLSIAITLPAAWGAGAYFLSLWLQSFHPIVYILVGAALLKSTFSVRLLHKEAALVRSHLDRGDMDQVRGRMPSLVSRDPSSLTAEQATAATVESVSENINDSFLAPWIFFALFGLAGAFAYRMINTLDSMIGYRGVYEHLGKASAKLDDLANLIPARLAGLLLVAASGFLPGQQMSRAWSIMWRDHGRTQSPNAGWTMSGMAGALGVQLQKVDPQIGYILGEPERPIEPLDISRAVQSMYLVALFGLTIALAVAWVRGSIF</sequence>
<dbReference type="Pfam" id="PF03186">
    <property type="entry name" value="CobD_Cbib"/>
    <property type="match status" value="1"/>
</dbReference>
<dbReference type="GO" id="GO:0009236">
    <property type="term" value="P:cobalamin biosynthetic process"/>
    <property type="evidence" value="ECO:0007669"/>
    <property type="project" value="UniProtKB-UniPathway"/>
</dbReference>
<feature type="transmembrane region" description="Helical" evidence="9">
    <location>
        <begin position="20"/>
        <end position="45"/>
    </location>
</feature>
<protein>
    <recommendedName>
        <fullName evidence="11">Cobalamin biosynthesis protein CobD</fullName>
    </recommendedName>
</protein>
<dbReference type="PANTHER" id="PTHR34308">
    <property type="entry name" value="COBALAMIN BIOSYNTHESIS PROTEIN CBIB"/>
    <property type="match status" value="1"/>
</dbReference>
<evidence type="ECO:0008006" key="11">
    <source>
        <dbReference type="Google" id="ProtNLM"/>
    </source>
</evidence>
<feature type="transmembrane region" description="Helical" evidence="9">
    <location>
        <begin position="125"/>
        <end position="146"/>
    </location>
</feature>
<gene>
    <name evidence="10" type="ORF">METZ01_LOCUS29893</name>
</gene>
<dbReference type="HAMAP" id="MF_00024">
    <property type="entry name" value="CobD_CbiB"/>
    <property type="match status" value="1"/>
</dbReference>
<keyword evidence="5" id="KW-0169">Cobalamin biosynthesis</keyword>
<evidence type="ECO:0000256" key="8">
    <source>
        <dbReference type="ARBA" id="ARBA00023136"/>
    </source>
</evidence>
<dbReference type="GO" id="GO:0005886">
    <property type="term" value="C:plasma membrane"/>
    <property type="evidence" value="ECO:0007669"/>
    <property type="project" value="UniProtKB-SubCell"/>
</dbReference>
<dbReference type="AlphaFoldDB" id="A0A381QF77"/>
<feature type="transmembrane region" description="Helical" evidence="9">
    <location>
        <begin position="51"/>
        <end position="70"/>
    </location>
</feature>
<feature type="transmembrane region" description="Helical" evidence="9">
    <location>
        <begin position="176"/>
        <end position="194"/>
    </location>
</feature>
<evidence type="ECO:0000313" key="10">
    <source>
        <dbReference type="EMBL" id="SUZ77039.1"/>
    </source>
</evidence>
<evidence type="ECO:0000256" key="2">
    <source>
        <dbReference type="ARBA" id="ARBA00004953"/>
    </source>
</evidence>
<evidence type="ECO:0000256" key="1">
    <source>
        <dbReference type="ARBA" id="ARBA00004651"/>
    </source>
</evidence>
<dbReference type="GO" id="GO:0048472">
    <property type="term" value="F:threonine-phosphate decarboxylase activity"/>
    <property type="evidence" value="ECO:0007669"/>
    <property type="project" value="InterPro"/>
</dbReference>
<evidence type="ECO:0000256" key="3">
    <source>
        <dbReference type="ARBA" id="ARBA00006263"/>
    </source>
</evidence>
<dbReference type="EMBL" id="UINC01001301">
    <property type="protein sequence ID" value="SUZ77039.1"/>
    <property type="molecule type" value="Genomic_DNA"/>
</dbReference>
<comment type="pathway">
    <text evidence="2">Cofactor biosynthesis; adenosylcobalamin biosynthesis.</text>
</comment>
<accession>A0A381QF77</accession>
<comment type="subcellular location">
    <subcellularLocation>
        <location evidence="1">Cell membrane</location>
        <topology evidence="1">Multi-pass membrane protein</topology>
    </subcellularLocation>
</comment>
<evidence type="ECO:0000256" key="5">
    <source>
        <dbReference type="ARBA" id="ARBA00022573"/>
    </source>
</evidence>
<keyword evidence="4" id="KW-1003">Cell membrane</keyword>
<evidence type="ECO:0000256" key="7">
    <source>
        <dbReference type="ARBA" id="ARBA00022989"/>
    </source>
</evidence>
<evidence type="ECO:0000256" key="9">
    <source>
        <dbReference type="SAM" id="Phobius"/>
    </source>
</evidence>
<dbReference type="UniPathway" id="UPA00148"/>
<feature type="transmembrane region" description="Helical" evidence="9">
    <location>
        <begin position="261"/>
        <end position="278"/>
    </location>
</feature>
<dbReference type="NCBIfam" id="TIGR00380">
    <property type="entry name" value="cobal_cbiB"/>
    <property type="match status" value="1"/>
</dbReference>
<dbReference type="PANTHER" id="PTHR34308:SF1">
    <property type="entry name" value="COBALAMIN BIOSYNTHESIS PROTEIN CBIB"/>
    <property type="match status" value="1"/>
</dbReference>
<proteinExistence type="inferred from homology"/>